<evidence type="ECO:0000256" key="2">
    <source>
        <dbReference type="SAM" id="Phobius"/>
    </source>
</evidence>
<dbReference type="InterPro" id="IPR053137">
    <property type="entry name" value="NLR-like"/>
</dbReference>
<organism evidence="4 5">
    <name type="scientific">Micromonospora ureilytica</name>
    <dbReference type="NCBI Taxonomy" id="709868"/>
    <lineage>
        <taxon>Bacteria</taxon>
        <taxon>Bacillati</taxon>
        <taxon>Actinomycetota</taxon>
        <taxon>Actinomycetes</taxon>
        <taxon>Micromonosporales</taxon>
        <taxon>Micromonosporaceae</taxon>
        <taxon>Micromonospora</taxon>
    </lineage>
</organism>
<accession>A0A3N9XTT5</accession>
<gene>
    <name evidence="4" type="ORF">DDE19_14745</name>
</gene>
<keyword evidence="2" id="KW-1133">Transmembrane helix</keyword>
<keyword evidence="2" id="KW-0472">Membrane</keyword>
<dbReference type="EMBL" id="QDGB01000252">
    <property type="protein sequence ID" value="RQX16515.1"/>
    <property type="molecule type" value="Genomic_DNA"/>
</dbReference>
<dbReference type="SUPFAM" id="SSF48452">
    <property type="entry name" value="TPR-like"/>
    <property type="match status" value="2"/>
</dbReference>
<evidence type="ECO:0000256" key="1">
    <source>
        <dbReference type="SAM" id="MobiDB-lite"/>
    </source>
</evidence>
<dbReference type="PANTHER" id="PTHR46082:SF6">
    <property type="entry name" value="AAA+ ATPASE DOMAIN-CONTAINING PROTEIN-RELATED"/>
    <property type="match status" value="1"/>
</dbReference>
<dbReference type="Gene3D" id="3.40.50.300">
    <property type="entry name" value="P-loop containing nucleotide triphosphate hydrolases"/>
    <property type="match status" value="1"/>
</dbReference>
<dbReference type="Pfam" id="PF13374">
    <property type="entry name" value="TPR_10"/>
    <property type="match status" value="3"/>
</dbReference>
<feature type="region of interest" description="Disordered" evidence="1">
    <location>
        <begin position="1"/>
        <end position="33"/>
    </location>
</feature>
<dbReference type="Pfam" id="PF00931">
    <property type="entry name" value="NB-ARC"/>
    <property type="match status" value="1"/>
</dbReference>
<sequence length="912" mass="98340">MDPDPRPVHQPTVRRGSVASTGDDGVVTHGSGRQGTRRRRLAWPLVLAVTVLPALTVWWLAFDWSVPHLRWVSVEHADWIAGIVSALLAAVGTVTAILALRTGASADRPGPTSNGLTQVGRVPSAASWLQDRRLRFDAGTMSRPGRTAVGAQILTGMGGVGKTQLAARFARQLVERRQLDLLVWVTASSRDAIVARYAEAATVLGLAGASVAASDAATRLLAWLAHTERRWLVVLDNLDSPADASGWWPPMSVASRTLVTSRVRDVTWDSDTRSVIPVGLFTPDEAAAYLHSAVTDPTHRDGAVELAADLGYLPIALAQATAYIRERRISCAEYRHELADQRNRLNTLLPDLTVLPDEHGTRLDATWSMSLDAVDRMEPAGLAAPILHMAGLLDPNAVPAGLFTTSAALTHLSRAAGFTQLATPNQVRQALHHLHRYHLITLDIDADLLQMHALVQRAIRDLPDPDSAGRTGRAAANALLQTWPHTERETATTALLRANATALRQHLGSLLHTPRIHPVLFRAGVSLGGTGHVAAAVDHFRDLHQIAERHLGPNHPDTLAARHELARWRGRAGDPVGAAKAYAELLTDRLQLLGGDHPQTLATRNSLAAWRGAAGDATGAAAAFAALLTDQAKILGLEHRQTLTTRNNLAYQRGQAGDAAGAAHAFAELLIDQARILGPDDPETLVTRSNLARFHRMTGNISGALDQFTALLPDMRRILGPDHPDTMVIRHRIADIRGSTGDPTGAATTYVELLADRMRLLGPDHPHTLANRHNLARCRGIAGDPVGAAAALAELLGHQSRVLGPDHPDTLTTRRELACWNARTGGTTEALRNLDTLLHDMLRVLGPDHPETLATRHELLDIRGTGGDPADAATALAELLTDQMRILGPNHTQTLTTRHRLTYWRTQAATLP</sequence>
<dbReference type="AlphaFoldDB" id="A0A3N9XTT5"/>
<dbReference type="Gene3D" id="1.25.40.10">
    <property type="entry name" value="Tetratricopeptide repeat domain"/>
    <property type="match status" value="2"/>
</dbReference>
<dbReference type="SUPFAM" id="SSF52540">
    <property type="entry name" value="P-loop containing nucleoside triphosphate hydrolases"/>
    <property type="match status" value="1"/>
</dbReference>
<name>A0A3N9XTT5_9ACTN</name>
<dbReference type="InterPro" id="IPR027417">
    <property type="entry name" value="P-loop_NTPase"/>
</dbReference>
<evidence type="ECO:0000313" key="4">
    <source>
        <dbReference type="EMBL" id="RQX16515.1"/>
    </source>
</evidence>
<evidence type="ECO:0000313" key="5">
    <source>
        <dbReference type="Proteomes" id="UP000278981"/>
    </source>
</evidence>
<feature type="domain" description="NB-ARC" evidence="3">
    <location>
        <begin position="154"/>
        <end position="295"/>
    </location>
</feature>
<comment type="caution">
    <text evidence="4">The sequence shown here is derived from an EMBL/GenBank/DDBJ whole genome shotgun (WGS) entry which is preliminary data.</text>
</comment>
<dbReference type="PANTHER" id="PTHR46082">
    <property type="entry name" value="ATP/GTP-BINDING PROTEIN-RELATED"/>
    <property type="match status" value="1"/>
</dbReference>
<dbReference type="GO" id="GO:0043531">
    <property type="term" value="F:ADP binding"/>
    <property type="evidence" value="ECO:0007669"/>
    <property type="project" value="InterPro"/>
</dbReference>
<dbReference type="Proteomes" id="UP000278981">
    <property type="component" value="Unassembled WGS sequence"/>
</dbReference>
<dbReference type="InterPro" id="IPR002182">
    <property type="entry name" value="NB-ARC"/>
</dbReference>
<proteinExistence type="predicted"/>
<dbReference type="OrthoDB" id="3210382at2"/>
<feature type="transmembrane region" description="Helical" evidence="2">
    <location>
        <begin position="79"/>
        <end position="100"/>
    </location>
</feature>
<feature type="transmembrane region" description="Helical" evidence="2">
    <location>
        <begin position="41"/>
        <end position="59"/>
    </location>
</feature>
<evidence type="ECO:0000259" key="3">
    <source>
        <dbReference type="Pfam" id="PF00931"/>
    </source>
</evidence>
<keyword evidence="2" id="KW-0812">Transmembrane</keyword>
<protein>
    <submittedName>
        <fullName evidence="4">Tetratricopeptide repeat protein</fullName>
    </submittedName>
</protein>
<dbReference type="InterPro" id="IPR011990">
    <property type="entry name" value="TPR-like_helical_dom_sf"/>
</dbReference>
<reference evidence="4 5" key="1">
    <citation type="submission" date="2018-04" db="EMBL/GenBank/DDBJ databases">
        <title>Micromonosporas from Atacama Desert.</title>
        <authorList>
            <person name="Carro L."/>
            <person name="Klenk H.-P."/>
            <person name="Goodfellow M."/>
        </authorList>
    </citation>
    <scope>NUCLEOTIDE SEQUENCE [LARGE SCALE GENOMIC DNA]</scope>
    <source>
        <strain evidence="4 5">LB19</strain>
    </source>
</reference>